<sequence>MNSMSWLRVAIIGFFLCYNNVSAQEQGKFVFATHTKPPLSQQLEAIYQAAFQHMGHVAEFVTLPGRRIVHAVNSGDIDGDASRLKSFKQLSTDKTDNYLLVDEPVLNIDLVVIVRKELDFSPVHWSKVNEGRVAYISGSMKIQKHVAIPNRKPLPEAIAVLEMVKRARVRSAILFKAVAVELFNKYPAFHKDLKIISTPIESFNLYPFLHKKHQNLKVPLQKALQAIKADGRYQAIIEGG</sequence>
<evidence type="ECO:0000259" key="1">
    <source>
        <dbReference type="SMART" id="SM00062"/>
    </source>
</evidence>
<dbReference type="Proteomes" id="UP000199297">
    <property type="component" value="Unassembled WGS sequence"/>
</dbReference>
<protein>
    <submittedName>
        <fullName evidence="2">Amino acid ABC transporter substrate-binding protein, PAAT family</fullName>
    </submittedName>
</protein>
<reference evidence="3" key="1">
    <citation type="submission" date="2016-10" db="EMBL/GenBank/DDBJ databases">
        <authorList>
            <person name="Varghese N."/>
            <person name="Submissions S."/>
        </authorList>
    </citation>
    <scope>NUCLEOTIDE SEQUENCE [LARGE SCALE GENOMIC DNA]</scope>
    <source>
        <strain evidence="3">CGMCC 1.9127</strain>
    </source>
</reference>
<accession>A0A1H7PDN4</accession>
<dbReference type="SUPFAM" id="SSF53850">
    <property type="entry name" value="Periplasmic binding protein-like II"/>
    <property type="match status" value="1"/>
</dbReference>
<dbReference type="AlphaFoldDB" id="A0A1H7PDN4"/>
<dbReference type="EMBL" id="FOBI01000009">
    <property type="protein sequence ID" value="SEL33746.1"/>
    <property type="molecule type" value="Genomic_DNA"/>
</dbReference>
<evidence type="ECO:0000313" key="3">
    <source>
        <dbReference type="Proteomes" id="UP000199297"/>
    </source>
</evidence>
<dbReference type="SMART" id="SM00062">
    <property type="entry name" value="PBPb"/>
    <property type="match status" value="1"/>
</dbReference>
<keyword evidence="3" id="KW-1185">Reference proteome</keyword>
<proteinExistence type="predicted"/>
<dbReference type="OrthoDB" id="6838256at2"/>
<feature type="domain" description="Solute-binding protein family 3/N-terminal" evidence="1">
    <location>
        <begin position="28"/>
        <end position="240"/>
    </location>
</feature>
<dbReference type="STRING" id="641665.GCA_002104455_00780"/>
<evidence type="ECO:0000313" key="2">
    <source>
        <dbReference type="EMBL" id="SEL33746.1"/>
    </source>
</evidence>
<organism evidence="2 3">
    <name type="scientific">Colwellia chukchiensis</name>
    <dbReference type="NCBI Taxonomy" id="641665"/>
    <lineage>
        <taxon>Bacteria</taxon>
        <taxon>Pseudomonadati</taxon>
        <taxon>Pseudomonadota</taxon>
        <taxon>Gammaproteobacteria</taxon>
        <taxon>Alteromonadales</taxon>
        <taxon>Colwelliaceae</taxon>
        <taxon>Colwellia</taxon>
    </lineage>
</organism>
<dbReference type="Gene3D" id="3.40.190.10">
    <property type="entry name" value="Periplasmic binding protein-like II"/>
    <property type="match status" value="2"/>
</dbReference>
<name>A0A1H7PDN4_9GAMM</name>
<gene>
    <name evidence="2" type="ORF">SAMN05216262_10981</name>
</gene>
<dbReference type="RefSeq" id="WP_085285178.1">
    <property type="nucleotide sequence ID" value="NZ_FOBI01000009.1"/>
</dbReference>
<dbReference type="InterPro" id="IPR001638">
    <property type="entry name" value="Solute-binding_3/MltF_N"/>
</dbReference>